<protein>
    <submittedName>
        <fullName evidence="4">Sodium bicarbonate cotransporter 3-like</fullName>
    </submittedName>
</protein>
<dbReference type="Pfam" id="PF07565">
    <property type="entry name" value="Band_3_cyto"/>
    <property type="match status" value="1"/>
</dbReference>
<dbReference type="PaxDb" id="121845-A0A3Q0IXJ6"/>
<dbReference type="RefSeq" id="XP_026680971.1">
    <property type="nucleotide sequence ID" value="XM_026825170.1"/>
</dbReference>
<dbReference type="GO" id="GO:0005886">
    <property type="term" value="C:plasma membrane"/>
    <property type="evidence" value="ECO:0007669"/>
    <property type="project" value="TreeGrafter"/>
</dbReference>
<dbReference type="GO" id="GO:0005452">
    <property type="term" value="F:solute:inorganic anion antiporter activity"/>
    <property type="evidence" value="ECO:0007669"/>
    <property type="project" value="InterPro"/>
</dbReference>
<accession>A0A3Q0IXJ6</accession>
<dbReference type="InterPro" id="IPR013769">
    <property type="entry name" value="Band3_cytoplasmic_dom"/>
</dbReference>
<dbReference type="SUPFAM" id="SSF55804">
    <property type="entry name" value="Phoshotransferase/anion transport protein"/>
    <property type="match status" value="1"/>
</dbReference>
<organism evidence="3 4">
    <name type="scientific">Diaphorina citri</name>
    <name type="common">Asian citrus psyllid</name>
    <dbReference type="NCBI Taxonomy" id="121845"/>
    <lineage>
        <taxon>Eukaryota</taxon>
        <taxon>Metazoa</taxon>
        <taxon>Ecdysozoa</taxon>
        <taxon>Arthropoda</taxon>
        <taxon>Hexapoda</taxon>
        <taxon>Insecta</taxon>
        <taxon>Pterygota</taxon>
        <taxon>Neoptera</taxon>
        <taxon>Paraneoptera</taxon>
        <taxon>Hemiptera</taxon>
        <taxon>Sternorrhyncha</taxon>
        <taxon>Psylloidea</taxon>
        <taxon>Psyllidae</taxon>
        <taxon>Diaphorininae</taxon>
        <taxon>Diaphorina</taxon>
    </lineage>
</organism>
<reference evidence="4" key="1">
    <citation type="submission" date="2025-08" db="UniProtKB">
        <authorList>
            <consortium name="RefSeq"/>
        </authorList>
    </citation>
    <scope>IDENTIFICATION</scope>
</reference>
<feature type="region of interest" description="Disordered" evidence="1">
    <location>
        <begin position="1"/>
        <end position="34"/>
    </location>
</feature>
<dbReference type="AlphaFoldDB" id="A0A3Q0IXJ6"/>
<evidence type="ECO:0000259" key="2">
    <source>
        <dbReference type="Pfam" id="PF07565"/>
    </source>
</evidence>
<evidence type="ECO:0000313" key="4">
    <source>
        <dbReference type="RefSeq" id="XP_026680971.1"/>
    </source>
</evidence>
<dbReference type="GeneID" id="103511401"/>
<proteinExistence type="predicted"/>
<keyword evidence="3" id="KW-1185">Reference proteome</keyword>
<evidence type="ECO:0000256" key="1">
    <source>
        <dbReference type="SAM" id="MobiDB-lite"/>
    </source>
</evidence>
<dbReference type="InterPro" id="IPR003020">
    <property type="entry name" value="HCO3_transpt_euk"/>
</dbReference>
<dbReference type="GO" id="GO:0051453">
    <property type="term" value="P:regulation of intracellular pH"/>
    <property type="evidence" value="ECO:0007669"/>
    <property type="project" value="TreeGrafter"/>
</dbReference>
<dbReference type="Gene3D" id="3.40.930.10">
    <property type="entry name" value="Mannitol-specific EII, Chain A"/>
    <property type="match status" value="1"/>
</dbReference>
<dbReference type="STRING" id="121845.A0A3Q0IXJ6"/>
<dbReference type="KEGG" id="dci:103511401"/>
<dbReference type="PANTHER" id="PTHR11453:SF36">
    <property type="entry name" value="ANION EXCHANGE PROTEIN"/>
    <property type="match status" value="1"/>
</dbReference>
<sequence length="174" mass="19543">MALLIVVTSSDSSSTGSSNPSSTNNPKGEKKISEKLNFSPLSVTPPSQRVQFILGEDVDDASHHAHPLFSEMEELVRNGEEMEWKETARWIKFEEDVEEGGNRWSKPHVATLSLHSLFELRSLLLNGCVMLDLEANSLEQIVDLFIEKLRTTESIPDHESSMGIWSMKKSMNNL</sequence>
<dbReference type="Proteomes" id="UP000079169">
    <property type="component" value="Unplaced"/>
</dbReference>
<dbReference type="PANTHER" id="PTHR11453">
    <property type="entry name" value="ANION EXCHANGE PROTEIN"/>
    <property type="match status" value="1"/>
</dbReference>
<feature type="domain" description="Band 3 cytoplasmic" evidence="2">
    <location>
        <begin position="66"/>
        <end position="158"/>
    </location>
</feature>
<dbReference type="GO" id="GO:0008510">
    <property type="term" value="F:sodium:bicarbonate symporter activity"/>
    <property type="evidence" value="ECO:0007669"/>
    <property type="project" value="TreeGrafter"/>
</dbReference>
<evidence type="ECO:0000313" key="3">
    <source>
        <dbReference type="Proteomes" id="UP000079169"/>
    </source>
</evidence>
<feature type="compositionally biased region" description="Low complexity" evidence="1">
    <location>
        <begin position="8"/>
        <end position="25"/>
    </location>
</feature>
<gene>
    <name evidence="4" type="primary">LOC103511401</name>
</gene>
<name>A0A3Q0IXJ6_DIACI</name>
<dbReference type="GO" id="GO:0008509">
    <property type="term" value="F:monoatomic anion transmembrane transporter activity"/>
    <property type="evidence" value="ECO:0007669"/>
    <property type="project" value="InterPro"/>
</dbReference>
<dbReference type="InterPro" id="IPR016152">
    <property type="entry name" value="PTrfase/Anion_transptr"/>
</dbReference>